<accession>A0ABV6IUF6</accession>
<reference evidence="1 2" key="1">
    <citation type="submission" date="2024-09" db="EMBL/GenBank/DDBJ databases">
        <authorList>
            <person name="Sun Q."/>
            <person name="Mori K."/>
        </authorList>
    </citation>
    <scope>NUCLEOTIDE SEQUENCE [LARGE SCALE GENOMIC DNA]</scope>
    <source>
        <strain evidence="1 2">CCM 7468</strain>
    </source>
</reference>
<dbReference type="Proteomes" id="UP001589789">
    <property type="component" value="Unassembled WGS sequence"/>
</dbReference>
<dbReference type="EMBL" id="JBHLVZ010000057">
    <property type="protein sequence ID" value="MFC0387240.1"/>
    <property type="molecule type" value="Genomic_DNA"/>
</dbReference>
<comment type="caution">
    <text evidence="1">The sequence shown here is derived from an EMBL/GenBank/DDBJ whole genome shotgun (WGS) entry which is preliminary data.</text>
</comment>
<dbReference type="RefSeq" id="WP_377052493.1">
    <property type="nucleotide sequence ID" value="NZ_JBHLVZ010000057.1"/>
</dbReference>
<name>A0ABV6IUF6_9PROT</name>
<evidence type="ECO:0000313" key="2">
    <source>
        <dbReference type="Proteomes" id="UP001589789"/>
    </source>
</evidence>
<organism evidence="1 2">
    <name type="scientific">Muricoccus vinaceus</name>
    <dbReference type="NCBI Taxonomy" id="424704"/>
    <lineage>
        <taxon>Bacteria</taxon>
        <taxon>Pseudomonadati</taxon>
        <taxon>Pseudomonadota</taxon>
        <taxon>Alphaproteobacteria</taxon>
        <taxon>Acetobacterales</taxon>
        <taxon>Roseomonadaceae</taxon>
        <taxon>Muricoccus</taxon>
    </lineage>
</organism>
<gene>
    <name evidence="1" type="ORF">ACFFIC_17055</name>
</gene>
<keyword evidence="2" id="KW-1185">Reference proteome</keyword>
<evidence type="ECO:0000313" key="1">
    <source>
        <dbReference type="EMBL" id="MFC0387240.1"/>
    </source>
</evidence>
<proteinExistence type="predicted"/>
<protein>
    <submittedName>
        <fullName evidence="1">Uncharacterized protein</fullName>
    </submittedName>
</protein>
<sequence length="40" mass="4505">MTEQSAGSSWAEEERLAAFYWTGLLDTPPEQAYDDLVRLG</sequence>